<keyword evidence="2" id="KW-0274">FAD</keyword>
<dbReference type="GO" id="GO:0044550">
    <property type="term" value="P:secondary metabolite biosynthetic process"/>
    <property type="evidence" value="ECO:0007669"/>
    <property type="project" value="TreeGrafter"/>
</dbReference>
<dbReference type="Gene3D" id="3.50.50.60">
    <property type="entry name" value="FAD/NAD(P)-binding domain"/>
    <property type="match status" value="1"/>
</dbReference>
<dbReference type="SUPFAM" id="SSF54373">
    <property type="entry name" value="FAD-linked reductases, C-terminal domain"/>
    <property type="match status" value="1"/>
</dbReference>
<dbReference type="AlphaFoldDB" id="A0A8H4R279"/>
<dbReference type="Pfam" id="PF01494">
    <property type="entry name" value="FAD_binding_3"/>
    <property type="match status" value="2"/>
</dbReference>
<dbReference type="GO" id="GO:0071949">
    <property type="term" value="F:FAD binding"/>
    <property type="evidence" value="ECO:0007669"/>
    <property type="project" value="InterPro"/>
</dbReference>
<name>A0A8H4R279_9AGAR</name>
<accession>A0A8H4R279</accession>
<dbReference type="InterPro" id="IPR002938">
    <property type="entry name" value="FAD-bd"/>
</dbReference>
<proteinExistence type="predicted"/>
<dbReference type="InterPro" id="IPR036188">
    <property type="entry name" value="FAD/NAD-bd_sf"/>
</dbReference>
<dbReference type="GO" id="GO:0016491">
    <property type="term" value="F:oxidoreductase activity"/>
    <property type="evidence" value="ECO:0007669"/>
    <property type="project" value="UniProtKB-KW"/>
</dbReference>
<dbReference type="Proteomes" id="UP000521872">
    <property type="component" value="Unassembled WGS sequence"/>
</dbReference>
<evidence type="ECO:0000256" key="3">
    <source>
        <dbReference type="ARBA" id="ARBA00023002"/>
    </source>
</evidence>
<dbReference type="PANTHER" id="PTHR46720:SF3">
    <property type="entry name" value="FAD-BINDING DOMAIN-CONTAINING PROTEIN-RELATED"/>
    <property type="match status" value="1"/>
</dbReference>
<protein>
    <recommendedName>
        <fullName evidence="4">FAD-binding domain-containing protein</fullName>
    </recommendedName>
</protein>
<evidence type="ECO:0000313" key="5">
    <source>
        <dbReference type="EMBL" id="KAF4621078.1"/>
    </source>
</evidence>
<feature type="domain" description="FAD-binding" evidence="4">
    <location>
        <begin position="11"/>
        <end position="181"/>
    </location>
</feature>
<keyword evidence="6" id="KW-1185">Reference proteome</keyword>
<dbReference type="PRINTS" id="PR00420">
    <property type="entry name" value="RNGMNOXGNASE"/>
</dbReference>
<evidence type="ECO:0000259" key="4">
    <source>
        <dbReference type="Pfam" id="PF01494"/>
    </source>
</evidence>
<keyword evidence="1" id="KW-0285">Flavoprotein</keyword>
<keyword evidence="3" id="KW-0560">Oxidoreductase</keyword>
<dbReference type="EMBL" id="JAACJL010000015">
    <property type="protein sequence ID" value="KAF4621078.1"/>
    <property type="molecule type" value="Genomic_DNA"/>
</dbReference>
<evidence type="ECO:0000256" key="2">
    <source>
        <dbReference type="ARBA" id="ARBA00022827"/>
    </source>
</evidence>
<dbReference type="InterPro" id="IPR051104">
    <property type="entry name" value="FAD_monoxygenase"/>
</dbReference>
<evidence type="ECO:0000313" key="6">
    <source>
        <dbReference type="Proteomes" id="UP000521872"/>
    </source>
</evidence>
<organism evidence="5 6">
    <name type="scientific">Agrocybe pediades</name>
    <dbReference type="NCBI Taxonomy" id="84607"/>
    <lineage>
        <taxon>Eukaryota</taxon>
        <taxon>Fungi</taxon>
        <taxon>Dikarya</taxon>
        <taxon>Basidiomycota</taxon>
        <taxon>Agaricomycotina</taxon>
        <taxon>Agaricomycetes</taxon>
        <taxon>Agaricomycetidae</taxon>
        <taxon>Agaricales</taxon>
        <taxon>Agaricineae</taxon>
        <taxon>Strophariaceae</taxon>
        <taxon>Agrocybe</taxon>
    </lineage>
</organism>
<reference evidence="5 6" key="1">
    <citation type="submission" date="2019-12" db="EMBL/GenBank/DDBJ databases">
        <authorList>
            <person name="Floudas D."/>
            <person name="Bentzer J."/>
            <person name="Ahren D."/>
            <person name="Johansson T."/>
            <person name="Persson P."/>
            <person name="Tunlid A."/>
        </authorList>
    </citation>
    <scope>NUCLEOTIDE SEQUENCE [LARGE SCALE GENOMIC DNA]</scope>
    <source>
        <strain evidence="5 6">CBS 102.39</strain>
    </source>
</reference>
<dbReference type="SUPFAM" id="SSF51905">
    <property type="entry name" value="FAD/NAD(P)-binding domain"/>
    <property type="match status" value="1"/>
</dbReference>
<comment type="caution">
    <text evidence="5">The sequence shown here is derived from an EMBL/GenBank/DDBJ whole genome shotgun (WGS) entry which is preliminary data.</text>
</comment>
<sequence length="442" mass="48802">MMDPRSNGQKIRVAICGGGIGGLCLAVSLSKHSNVDVQLYEAAGQFKEIGAGVMIWFRTWKILEKMGLADEFSKIAHAPPTGMTGKPKHLSEPELALTIEDLICHRKCIRFHRAQFLDVFVNNLPTGVAHFGKRLSTYTYETSSISEHDKLIKLHFADGTSSICDVLVGADGIKSCIRTQMYERAARLKHDSGLLGYIHPIWTGTMAYRGLIDVNVIPKGKDGTLHRAIRDPIMYCGKSKHVVSYSIAQGDIVNVVTFASDPKKHGQPYAGEWVVECPKEELLSCYAKWEPEVEQLLQCIEKPTKWAIHHLQPLPFYHAERVVLMGDAAHAMAPHQGAGAGQAIEDAFILAGLLKEATLDDIPAVLDAHERVRLPMANSILTGSYEAGTMYEFDSKYGDDYETLGPALQHLWDWIARTTLEEELESALELASIGKPPNSAKT</sequence>
<gene>
    <name evidence="5" type="ORF">D9613_000381</name>
</gene>
<dbReference type="PANTHER" id="PTHR46720">
    <property type="entry name" value="HYDROXYLASE, PUTATIVE (AFU_ORTHOLOGUE AFUA_3G01460)-RELATED"/>
    <property type="match status" value="1"/>
</dbReference>
<evidence type="ECO:0000256" key="1">
    <source>
        <dbReference type="ARBA" id="ARBA00022630"/>
    </source>
</evidence>
<feature type="domain" description="FAD-binding" evidence="4">
    <location>
        <begin position="316"/>
        <end position="382"/>
    </location>
</feature>